<comment type="catalytic activity">
    <reaction evidence="6">
        <text>hydrogen sulfide + glycine + NAD(+) = ADP-5-ethyl-4-methylthiazole-2-carboxylate + nicotinamide + 3 H2O + H(+)</text>
        <dbReference type="Rhea" id="RHEA:55704"/>
        <dbReference type="ChEBI" id="CHEBI:15377"/>
        <dbReference type="ChEBI" id="CHEBI:15378"/>
        <dbReference type="ChEBI" id="CHEBI:17154"/>
        <dbReference type="ChEBI" id="CHEBI:29919"/>
        <dbReference type="ChEBI" id="CHEBI:57305"/>
        <dbReference type="ChEBI" id="CHEBI:57540"/>
        <dbReference type="ChEBI" id="CHEBI:139151"/>
        <dbReference type="EC" id="2.4.2.59"/>
    </reaction>
</comment>
<dbReference type="InterPro" id="IPR022828">
    <property type="entry name" value="Thi4_prok"/>
</dbReference>
<organism evidence="7 8">
    <name type="scientific">Methanofollis fontis</name>
    <dbReference type="NCBI Taxonomy" id="2052832"/>
    <lineage>
        <taxon>Archaea</taxon>
        <taxon>Methanobacteriati</taxon>
        <taxon>Methanobacteriota</taxon>
        <taxon>Stenosarchaea group</taxon>
        <taxon>Methanomicrobia</taxon>
        <taxon>Methanomicrobiales</taxon>
        <taxon>Methanomicrobiaceae</taxon>
        <taxon>Methanofollis</taxon>
    </lineage>
</organism>
<dbReference type="Proteomes" id="UP000292580">
    <property type="component" value="Unassembled WGS sequence"/>
</dbReference>
<dbReference type="InterPro" id="IPR002922">
    <property type="entry name" value="Thi4_fam"/>
</dbReference>
<dbReference type="OrthoDB" id="4240at2157"/>
<keyword evidence="3 6" id="KW-0784">Thiamine biosynthesis</keyword>
<comment type="caution">
    <text evidence="6">Lacks conserved residue(s) required for the propagation of feature annotation.</text>
</comment>
<feature type="binding site" evidence="6">
    <location>
        <position position="229"/>
    </location>
    <ligand>
        <name>glycine</name>
        <dbReference type="ChEBI" id="CHEBI:57305"/>
    </ligand>
</feature>
<dbReference type="GO" id="GO:0005506">
    <property type="term" value="F:iron ion binding"/>
    <property type="evidence" value="ECO:0007669"/>
    <property type="project" value="UniProtKB-UniRule"/>
</dbReference>
<name>A0A483D023_9EURY</name>
<comment type="similarity">
    <text evidence="6">Belongs to the THI4 family.</text>
</comment>
<gene>
    <name evidence="6" type="primary">thi4</name>
    <name evidence="7" type="ORF">CUJ86_02670</name>
</gene>
<accession>A0A483D023</accession>
<feature type="binding site" description="in other chain" evidence="6">
    <location>
        <position position="36"/>
    </location>
    <ligand>
        <name>NAD(+)</name>
        <dbReference type="ChEBI" id="CHEBI:57540"/>
        <note>ligand shared between two adjacent protomers</note>
    </ligand>
</feature>
<reference evidence="7 8" key="1">
    <citation type="submission" date="2017-11" db="EMBL/GenBank/DDBJ databases">
        <title>Isolation and Characterization of Methanofollis Species from Methane Seep Offshore SW Taiwan.</title>
        <authorList>
            <person name="Teng N.-H."/>
            <person name="Lai M.-C."/>
            <person name="Chen S.-C."/>
        </authorList>
    </citation>
    <scope>NUCLEOTIDE SEQUENCE [LARGE SCALE GENOMIC DNA]</scope>
    <source>
        <strain evidence="7 8">FWC-SCC2</strain>
    </source>
</reference>
<evidence type="ECO:0000313" key="7">
    <source>
        <dbReference type="EMBL" id="TAJ45879.1"/>
    </source>
</evidence>
<feature type="binding site" description="in other chain" evidence="6">
    <location>
        <position position="219"/>
    </location>
    <ligand>
        <name>NAD(+)</name>
        <dbReference type="ChEBI" id="CHEBI:57540"/>
        <note>ligand shared between two adjacent protomers</note>
    </ligand>
</feature>
<feature type="binding site" evidence="6">
    <location>
        <position position="156"/>
    </location>
    <ligand>
        <name>Fe cation</name>
        <dbReference type="ChEBI" id="CHEBI:24875"/>
        <note>ligand shared between two adjacent protomers</note>
    </ligand>
</feature>
<dbReference type="GO" id="GO:0009229">
    <property type="term" value="P:thiamine diphosphate biosynthetic process"/>
    <property type="evidence" value="ECO:0007669"/>
    <property type="project" value="UniProtKB-UniRule"/>
</dbReference>
<dbReference type="PANTHER" id="PTHR43422">
    <property type="entry name" value="THIAMINE THIAZOLE SYNTHASE"/>
    <property type="match status" value="1"/>
</dbReference>
<keyword evidence="1 6" id="KW-0808">Transferase</keyword>
<dbReference type="GO" id="GO:0016853">
    <property type="term" value="F:isomerase activity"/>
    <property type="evidence" value="ECO:0007669"/>
    <property type="project" value="UniProtKB-KW"/>
</dbReference>
<feature type="binding site" description="in other chain" evidence="6">
    <location>
        <position position="171"/>
    </location>
    <ligand>
        <name>Fe cation</name>
        <dbReference type="ChEBI" id="CHEBI:24875"/>
        <note>ligand shared between two adjacent protomers</note>
    </ligand>
</feature>
<keyword evidence="2 6" id="KW-0479">Metal-binding</keyword>
<keyword evidence="5 6" id="KW-0520">NAD</keyword>
<comment type="subunit">
    <text evidence="6">Homooctamer; tetramer of dimers.</text>
</comment>
<dbReference type="Pfam" id="PF01946">
    <property type="entry name" value="Thi4"/>
    <property type="match status" value="1"/>
</dbReference>
<keyword evidence="8" id="KW-1185">Reference proteome</keyword>
<evidence type="ECO:0000256" key="2">
    <source>
        <dbReference type="ARBA" id="ARBA00022723"/>
    </source>
</evidence>
<feature type="binding site" description="in other chain" evidence="6">
    <location>
        <position position="63"/>
    </location>
    <ligand>
        <name>NAD(+)</name>
        <dbReference type="ChEBI" id="CHEBI:57540"/>
        <note>ligand shared between two adjacent protomers</note>
    </ligand>
</feature>
<dbReference type="SUPFAM" id="SSF51905">
    <property type="entry name" value="FAD/NAD(P)-binding domain"/>
    <property type="match status" value="1"/>
</dbReference>
<evidence type="ECO:0000256" key="3">
    <source>
        <dbReference type="ARBA" id="ARBA00022977"/>
    </source>
</evidence>
<dbReference type="PRINTS" id="PR00411">
    <property type="entry name" value="PNDRDTASEI"/>
</dbReference>
<dbReference type="PRINTS" id="PR00368">
    <property type="entry name" value="FADPNR"/>
</dbReference>
<feature type="binding site" evidence="6">
    <location>
        <begin position="154"/>
        <end position="156"/>
    </location>
    <ligand>
        <name>NAD(+)</name>
        <dbReference type="ChEBI" id="CHEBI:57540"/>
        <note>ligand shared between two adjacent protomers</note>
    </ligand>
</feature>
<keyword evidence="4 6" id="KW-0408">Iron</keyword>
<feature type="binding site" description="in other chain" evidence="6">
    <location>
        <position position="127"/>
    </location>
    <ligand>
        <name>NAD(+)</name>
        <dbReference type="ChEBI" id="CHEBI:57540"/>
        <note>ligand shared between two adjacent protomers</note>
    </ligand>
</feature>
<dbReference type="EC" id="2.4.2.59" evidence="6"/>
<proteinExistence type="inferred from homology"/>
<dbReference type="RefSeq" id="WP_130646001.1">
    <property type="nucleotide sequence ID" value="NZ_PGCL01000001.1"/>
</dbReference>
<comment type="function">
    <text evidence="6">Involved in the biosynthesis of the thiazole moiety of thiamine. Catalyzes the conversion of NAD and glycine to adenosine diphosphate 5-(2-hydroxyethyl)-4-methylthiazole-2-carboxylate (ADT), an adenylated thiazole intermediate, using free sulfide as a source of sulfur.</text>
</comment>
<keyword evidence="7" id="KW-0413">Isomerase</keyword>
<dbReference type="UniPathway" id="UPA00060"/>
<dbReference type="InterPro" id="IPR036188">
    <property type="entry name" value="FAD/NAD-bd_sf"/>
</dbReference>
<comment type="cofactor">
    <cofactor evidence="6">
        <name>Fe(2+)</name>
        <dbReference type="ChEBI" id="CHEBI:29033"/>
    </cofactor>
</comment>
<dbReference type="EMBL" id="PGCL01000001">
    <property type="protein sequence ID" value="TAJ45879.1"/>
    <property type="molecule type" value="Genomic_DNA"/>
</dbReference>
<feature type="binding site" description="in other chain" evidence="6">
    <location>
        <begin position="55"/>
        <end position="56"/>
    </location>
    <ligand>
        <name>NAD(+)</name>
        <dbReference type="ChEBI" id="CHEBI:57540"/>
        <note>ligand shared between two adjacent protomers</note>
    </ligand>
</feature>
<evidence type="ECO:0000313" key="8">
    <source>
        <dbReference type="Proteomes" id="UP000292580"/>
    </source>
</evidence>
<dbReference type="AlphaFoldDB" id="A0A483D023"/>
<dbReference type="PANTHER" id="PTHR43422:SF3">
    <property type="entry name" value="THIAMINE THIAZOLE SYNTHASE"/>
    <property type="match status" value="1"/>
</dbReference>
<dbReference type="HAMAP" id="MF_00304">
    <property type="entry name" value="Thi4"/>
    <property type="match status" value="1"/>
</dbReference>
<sequence>MELDEVTISRAILASQMETMLDLLEMDVAVVGGGPSGITCAVYCAEMGLKVGLFEKKLSIGGGMWGGGMMFPRIVVQEEAKEVLDRFGIAAAAFEPGYYVARSVESVSKLTAAACTAGAEFFNLITVEDVVVRADGRVSGLVVNWSPVEMAGLHIDPLMVRCRAVVDATGHDATIAHMVARKGGDLPIRGEGFMWAERAEGNILDHTKEVFPGLYVCGMAANAVAGECRMGPIFGGMLLSGRRAAEMVAAALGHQP</sequence>
<dbReference type="GO" id="GO:0052837">
    <property type="term" value="P:thiazole biosynthetic process"/>
    <property type="evidence" value="ECO:0007669"/>
    <property type="project" value="UniProtKB-UniRule"/>
</dbReference>
<dbReference type="GO" id="GO:0009228">
    <property type="term" value="P:thiamine biosynthetic process"/>
    <property type="evidence" value="ECO:0007669"/>
    <property type="project" value="UniProtKB-KW"/>
</dbReference>
<comment type="pathway">
    <text evidence="6">Cofactor biosynthesis; thiamine diphosphate biosynthesis.</text>
</comment>
<comment type="caution">
    <text evidence="7">The sequence shown here is derived from an EMBL/GenBank/DDBJ whole genome shotgun (WGS) entry which is preliminary data.</text>
</comment>
<evidence type="ECO:0000256" key="4">
    <source>
        <dbReference type="ARBA" id="ARBA00023004"/>
    </source>
</evidence>
<evidence type="ECO:0000256" key="6">
    <source>
        <dbReference type="HAMAP-Rule" id="MF_00304"/>
    </source>
</evidence>
<evidence type="ECO:0000256" key="5">
    <source>
        <dbReference type="ARBA" id="ARBA00023027"/>
    </source>
</evidence>
<protein>
    <recommendedName>
        <fullName evidence="6">Thiamine thiazole synthase</fullName>
        <ecNumber evidence="6">2.4.2.59</ecNumber>
    </recommendedName>
</protein>
<evidence type="ECO:0000256" key="1">
    <source>
        <dbReference type="ARBA" id="ARBA00022679"/>
    </source>
</evidence>
<dbReference type="Gene3D" id="3.50.50.60">
    <property type="entry name" value="FAD/NAD(P)-binding domain"/>
    <property type="match status" value="1"/>
</dbReference>
<dbReference type="GO" id="GO:0016763">
    <property type="term" value="F:pentosyltransferase activity"/>
    <property type="evidence" value="ECO:0007669"/>
    <property type="project" value="UniProtKB-UniRule"/>
</dbReference>
<dbReference type="NCBIfam" id="TIGR00292">
    <property type="entry name" value="sulfide-dependent adenosine diphosphate thiazole synthase"/>
    <property type="match status" value="1"/>
</dbReference>